<dbReference type="InterPro" id="IPR006311">
    <property type="entry name" value="TAT_signal"/>
</dbReference>
<dbReference type="Pfam" id="PF05985">
    <property type="entry name" value="EutC"/>
    <property type="match status" value="1"/>
</dbReference>
<dbReference type="EMBL" id="CP042910">
    <property type="protein sequence ID" value="QEG17582.1"/>
    <property type="molecule type" value="Genomic_DNA"/>
</dbReference>
<keyword evidence="2" id="KW-1185">Reference proteome</keyword>
<reference evidence="1 2" key="1">
    <citation type="submission" date="2019-08" db="EMBL/GenBank/DDBJ databases">
        <title>Deep-cultivation of Planctomycetes and their phenomic and genomic characterization uncovers novel biology.</title>
        <authorList>
            <person name="Wiegand S."/>
            <person name="Jogler M."/>
            <person name="Boedeker C."/>
            <person name="Pinto D."/>
            <person name="Vollmers J."/>
            <person name="Rivas-Marin E."/>
            <person name="Kohn T."/>
            <person name="Peeters S.H."/>
            <person name="Heuer A."/>
            <person name="Rast P."/>
            <person name="Oberbeckmann S."/>
            <person name="Bunk B."/>
            <person name="Jeske O."/>
            <person name="Meyerdierks A."/>
            <person name="Storesund J.E."/>
            <person name="Kallscheuer N."/>
            <person name="Luecker S."/>
            <person name="Lage O.M."/>
            <person name="Pohl T."/>
            <person name="Merkel B.J."/>
            <person name="Hornburger P."/>
            <person name="Mueller R.-W."/>
            <person name="Bruemmer F."/>
            <person name="Labrenz M."/>
            <person name="Spormann A.M."/>
            <person name="Op den Camp H."/>
            <person name="Overmann J."/>
            <person name="Amann R."/>
            <person name="Jetten M.S.M."/>
            <person name="Mascher T."/>
            <person name="Medema M.H."/>
            <person name="Devos D.P."/>
            <person name="Kaster A.-K."/>
            <person name="Ovreas L."/>
            <person name="Rohde M."/>
            <person name="Galperin M.Y."/>
            <person name="Jogler C."/>
        </authorList>
    </citation>
    <scope>NUCLEOTIDE SEQUENCE [LARGE SCALE GENOMIC DNA]</scope>
    <source>
        <strain evidence="1 2">DSM 8797</strain>
    </source>
</reference>
<dbReference type="InterPro" id="IPR009246">
    <property type="entry name" value="EutC"/>
</dbReference>
<protein>
    <submittedName>
        <fullName evidence="1">Ethanolamine ammonia-lyase heavy chain</fullName>
        <ecNumber evidence="1">4.3.1.7</ecNumber>
    </submittedName>
</protein>
<dbReference type="Gene3D" id="3.20.20.70">
    <property type="entry name" value="Aldolase class I"/>
    <property type="match status" value="1"/>
</dbReference>
<organism evidence="1 2">
    <name type="scientific">Gimesia maris</name>
    <dbReference type="NCBI Taxonomy" id="122"/>
    <lineage>
        <taxon>Bacteria</taxon>
        <taxon>Pseudomonadati</taxon>
        <taxon>Planctomycetota</taxon>
        <taxon>Planctomycetia</taxon>
        <taxon>Planctomycetales</taxon>
        <taxon>Planctomycetaceae</taxon>
        <taxon>Gimesia</taxon>
    </lineage>
</organism>
<dbReference type="InterPro" id="IPR042251">
    <property type="entry name" value="EutC_C"/>
</dbReference>
<sequence length="769" mass="85075">MPLNRRDFVQAMLGSSMALTLSFTQSRKTSAETESVGDVSIPEIIAGEDLFFYINRMRGTFDPVLYCQLLGAANEFKEGDQMIGVAAADQASRRHARSLLANTRIKEINAHPVYQDKLTEYIIPAKAISTASHTVETVGDLKQFLLTENEAAIKQLSQSLSSDVIGCVVKLMSQQELITVGSKIFNPLPGSQIGAKGYLGARIQPNSPTDNPDDIFWQVLDGWSYAVGDVVLGTNPVSSEPESVAAIELVLRDLLVTFGIDHVLPHCVLSHIDVQAEVERRSPGSTALWFQSIAGSDAANQTFDIDLKKIRDYAHSRTGQYALYFETGQGADFTNGHSHGFDMVLHESRKYGFARSLTREVATAQQESGRESAPWVHLNDVAGFIGPEVFRTREQLVRCCLEDIVMGKLHGLTIGLDVCSTLHMDVSLDDLDWCLDQIMPANPAYLMALPTKIDPMLGYLTTGFQDHVRIREKFGYRVNDAMWSFFQKLQVIDEQGKPTGNFGNPLHVYLQYRRKKGDTRGEEVILNEGRRQMNEVRSRGLFLAEGFGKTQGELAPALKIQIDQIYDDAKQSIWAELTPAFVASVPEVLPVETNSSDRMEYILHPTTGEQLSKSSVKSIRNLRESYLDQYNVQIVISDGLNALSIMQEEHLDPFLSQLRQELKSAGFSTADRNIIVRSGRVRAGYQVGELLFGGLPGNRAILHIIGERPGTGHRTFSVYMTSPNGSLWGKAGQVDHNITRVVSGIAATALKPETAARDTVRILHQMNAG</sequence>
<dbReference type="EC" id="4.3.1.7" evidence="1"/>
<gene>
    <name evidence="1" type="primary">eutB</name>
    <name evidence="1" type="ORF">GmarT_34640</name>
</gene>
<dbReference type="Gene3D" id="1.10.220.70">
    <property type="entry name" value="lyase"/>
    <property type="match status" value="1"/>
</dbReference>
<evidence type="ECO:0000313" key="1">
    <source>
        <dbReference type="EMBL" id="QEG17582.1"/>
    </source>
</evidence>
<dbReference type="InterPro" id="IPR010628">
    <property type="entry name" value="EutB"/>
</dbReference>
<keyword evidence="1" id="KW-0456">Lyase</keyword>
<proteinExistence type="predicted"/>
<dbReference type="Proteomes" id="UP000322887">
    <property type="component" value="Chromosome"/>
</dbReference>
<evidence type="ECO:0000313" key="2">
    <source>
        <dbReference type="Proteomes" id="UP000322887"/>
    </source>
</evidence>
<dbReference type="GO" id="GO:0008851">
    <property type="term" value="F:ethanolamine ammonia-lyase activity"/>
    <property type="evidence" value="ECO:0007669"/>
    <property type="project" value="UniProtKB-EC"/>
</dbReference>
<dbReference type="PANTHER" id="PTHR39329:SF1">
    <property type="entry name" value="ETHANOLAMINE AMMONIA-LYASE LARGE SUBUNIT"/>
    <property type="match status" value="1"/>
</dbReference>
<accession>A0ABX5YPL0</accession>
<dbReference type="InterPro" id="IPR044939">
    <property type="entry name" value="EutB_dom_2_sf"/>
</dbReference>
<dbReference type="PANTHER" id="PTHR39329">
    <property type="entry name" value="ETHANOLAMINE AMMONIA-LYASE HEAVY CHAIN"/>
    <property type="match status" value="1"/>
</dbReference>
<dbReference type="Pfam" id="PF06751">
    <property type="entry name" value="EutB"/>
    <property type="match status" value="1"/>
</dbReference>
<dbReference type="PROSITE" id="PS51318">
    <property type="entry name" value="TAT"/>
    <property type="match status" value="1"/>
</dbReference>
<name>A0ABX5YPL0_9PLAN</name>
<dbReference type="NCBIfam" id="NF011649">
    <property type="entry name" value="PRK15067.1"/>
    <property type="match status" value="1"/>
</dbReference>
<dbReference type="InterPro" id="IPR013785">
    <property type="entry name" value="Aldolase_TIM"/>
</dbReference>
<dbReference type="Gene3D" id="3.40.50.11240">
    <property type="entry name" value="Ethanolamine ammonia-lyase light chain (EutC)"/>
    <property type="match status" value="1"/>
</dbReference>